<dbReference type="AlphaFoldDB" id="A0AAD7KZW2"/>
<evidence type="ECO:0000256" key="8">
    <source>
        <dbReference type="ARBA" id="ARBA00023288"/>
    </source>
</evidence>
<proteinExistence type="predicted"/>
<name>A0AAD7KZW2_QUISA</name>
<evidence type="ECO:0000256" key="3">
    <source>
        <dbReference type="ARBA" id="ARBA00022622"/>
    </source>
</evidence>
<dbReference type="PRINTS" id="PR01217">
    <property type="entry name" value="PRICHEXTENSN"/>
</dbReference>
<dbReference type="Pfam" id="PF07983">
    <property type="entry name" value="X8"/>
    <property type="match status" value="1"/>
</dbReference>
<evidence type="ECO:0000256" key="6">
    <source>
        <dbReference type="ARBA" id="ARBA00023157"/>
    </source>
</evidence>
<keyword evidence="7" id="KW-0325">Glycoprotein</keyword>
<evidence type="ECO:0000313" key="12">
    <source>
        <dbReference type="EMBL" id="KAJ7948999.1"/>
    </source>
</evidence>
<dbReference type="InterPro" id="IPR012946">
    <property type="entry name" value="X8"/>
</dbReference>
<evidence type="ECO:0000256" key="9">
    <source>
        <dbReference type="SAM" id="MobiDB-lite"/>
    </source>
</evidence>
<dbReference type="Gene3D" id="1.20.58.1040">
    <property type="match status" value="1"/>
</dbReference>
<keyword evidence="2" id="KW-1003">Cell membrane</keyword>
<accession>A0AAD7KZW2</accession>
<dbReference type="SMART" id="SM00768">
    <property type="entry name" value="X8"/>
    <property type="match status" value="1"/>
</dbReference>
<protein>
    <submittedName>
        <fullName evidence="12">Glucan endo-1,3-beta-glucosidase-like protein 3</fullName>
    </submittedName>
</protein>
<organism evidence="12 13">
    <name type="scientific">Quillaja saponaria</name>
    <name type="common">Soap bark tree</name>
    <dbReference type="NCBI Taxonomy" id="32244"/>
    <lineage>
        <taxon>Eukaryota</taxon>
        <taxon>Viridiplantae</taxon>
        <taxon>Streptophyta</taxon>
        <taxon>Embryophyta</taxon>
        <taxon>Tracheophyta</taxon>
        <taxon>Spermatophyta</taxon>
        <taxon>Magnoliopsida</taxon>
        <taxon>eudicotyledons</taxon>
        <taxon>Gunneridae</taxon>
        <taxon>Pentapetalae</taxon>
        <taxon>rosids</taxon>
        <taxon>fabids</taxon>
        <taxon>Fabales</taxon>
        <taxon>Quillajaceae</taxon>
        <taxon>Quillaja</taxon>
    </lineage>
</organism>
<keyword evidence="4 10" id="KW-0732">Signal</keyword>
<feature type="compositionally biased region" description="Pro residues" evidence="9">
    <location>
        <begin position="177"/>
        <end position="230"/>
    </location>
</feature>
<evidence type="ECO:0000259" key="11">
    <source>
        <dbReference type="SMART" id="SM00768"/>
    </source>
</evidence>
<feature type="domain" description="X8" evidence="11">
    <location>
        <begin position="273"/>
        <end position="357"/>
    </location>
</feature>
<keyword evidence="13" id="KW-1185">Reference proteome</keyword>
<feature type="compositionally biased region" description="Pro residues" evidence="9">
    <location>
        <begin position="94"/>
        <end position="116"/>
    </location>
</feature>
<dbReference type="FunFam" id="1.20.58.1040:FF:000001">
    <property type="entry name" value="Glucan endo-1,3-beta-glucosidase 4"/>
    <property type="match status" value="1"/>
</dbReference>
<dbReference type="EMBL" id="JARAOO010000012">
    <property type="protein sequence ID" value="KAJ7948999.1"/>
    <property type="molecule type" value="Genomic_DNA"/>
</dbReference>
<dbReference type="GO" id="GO:0005886">
    <property type="term" value="C:plasma membrane"/>
    <property type="evidence" value="ECO:0007669"/>
    <property type="project" value="UniProtKB-SubCell"/>
</dbReference>
<feature type="compositionally biased region" description="Pro residues" evidence="9">
    <location>
        <begin position="129"/>
        <end position="149"/>
    </location>
</feature>
<evidence type="ECO:0000256" key="7">
    <source>
        <dbReference type="ARBA" id="ARBA00023180"/>
    </source>
</evidence>
<evidence type="ECO:0000256" key="10">
    <source>
        <dbReference type="SAM" id="SignalP"/>
    </source>
</evidence>
<keyword evidence="8" id="KW-0449">Lipoprotein</keyword>
<dbReference type="PANTHER" id="PTHR31044:SF28">
    <property type="entry name" value="CARBOHYDRATE-BINDING X8 DOMAIN SUPERFAMILY PROTEIN"/>
    <property type="match status" value="1"/>
</dbReference>
<dbReference type="KEGG" id="qsa:O6P43_029398"/>
<feature type="compositionally biased region" description="Low complexity" evidence="9">
    <location>
        <begin position="117"/>
        <end position="128"/>
    </location>
</feature>
<comment type="subcellular location">
    <subcellularLocation>
        <location evidence="1">Cell membrane</location>
        <topology evidence="1">Lipid-anchor</topology>
        <topology evidence="1">GPI-anchor</topology>
    </subcellularLocation>
</comment>
<evidence type="ECO:0000313" key="13">
    <source>
        <dbReference type="Proteomes" id="UP001163823"/>
    </source>
</evidence>
<keyword evidence="5" id="KW-0472">Membrane</keyword>
<keyword evidence="3" id="KW-0336">GPI-anchor</keyword>
<dbReference type="Proteomes" id="UP001163823">
    <property type="component" value="Chromosome 12"/>
</dbReference>
<evidence type="ECO:0000256" key="5">
    <source>
        <dbReference type="ARBA" id="ARBA00023136"/>
    </source>
</evidence>
<reference evidence="12" key="1">
    <citation type="journal article" date="2023" name="Science">
        <title>Elucidation of the pathway for biosynthesis of saponin adjuvants from the soapbark tree.</title>
        <authorList>
            <person name="Reed J."/>
            <person name="Orme A."/>
            <person name="El-Demerdash A."/>
            <person name="Owen C."/>
            <person name="Martin L.B.B."/>
            <person name="Misra R.C."/>
            <person name="Kikuchi S."/>
            <person name="Rejzek M."/>
            <person name="Martin A.C."/>
            <person name="Harkess A."/>
            <person name="Leebens-Mack J."/>
            <person name="Louveau T."/>
            <person name="Stephenson M.J."/>
            <person name="Osbourn A."/>
        </authorList>
    </citation>
    <scope>NUCLEOTIDE SEQUENCE</scope>
    <source>
        <strain evidence="12">S10</strain>
    </source>
</reference>
<feature type="signal peptide" evidence="10">
    <location>
        <begin position="1"/>
        <end position="31"/>
    </location>
</feature>
<evidence type="ECO:0000256" key="1">
    <source>
        <dbReference type="ARBA" id="ARBA00004609"/>
    </source>
</evidence>
<dbReference type="GO" id="GO:0009506">
    <property type="term" value="C:plasmodesma"/>
    <property type="evidence" value="ECO:0007669"/>
    <property type="project" value="UniProtKB-ARBA"/>
</dbReference>
<sequence length="365" mass="38730">MGRSRGCLRIKDCIFIMCLTIVSISLTHCDADAERSMHLLKGTKHRKSLITKPSKKLKIIKHFDFDASLDSSNSESYGVSSPFTLPPFDSLAPNPLPENAPPNCLYPPNTPQPPSTTIPTPTGYTSSTPLPPFSYLPPILPTQSPPPSPTQSSSTPNPPETFPSPSSNIPAGSPTPALNPPIYAPGPLTPSPLTPTLNPPIYVPSPQTPALGPPSYVPGPPGPTLTPPYIEPNPPSNVPSPTGFIPSPVFLPPIVYPPPTVPRTPKTAPIKTLWCVAKPTVPDPIIEEAMNYACGSGADCASIQPNGSCFQPNTLFAHASYAFNSFWQRTRVAGGTCEFGGIAMLVSVDPSYDGCPLYLQCITES</sequence>
<keyword evidence="6" id="KW-1015">Disulfide bond</keyword>
<evidence type="ECO:0000256" key="4">
    <source>
        <dbReference type="ARBA" id="ARBA00022729"/>
    </source>
</evidence>
<dbReference type="InterPro" id="IPR044788">
    <property type="entry name" value="X8_dom_prot"/>
</dbReference>
<feature type="region of interest" description="Disordered" evidence="9">
    <location>
        <begin position="89"/>
        <end position="230"/>
    </location>
</feature>
<feature type="chain" id="PRO_5041977251" evidence="10">
    <location>
        <begin position="32"/>
        <end position="365"/>
    </location>
</feature>
<dbReference type="PANTHER" id="PTHR31044">
    <property type="entry name" value="BETA-1,3 GLUCANASE"/>
    <property type="match status" value="1"/>
</dbReference>
<gene>
    <name evidence="12" type="ORF">O6P43_029398</name>
</gene>
<evidence type="ECO:0000256" key="2">
    <source>
        <dbReference type="ARBA" id="ARBA00022475"/>
    </source>
</evidence>
<dbReference type="GO" id="GO:0098552">
    <property type="term" value="C:side of membrane"/>
    <property type="evidence" value="ECO:0007669"/>
    <property type="project" value="UniProtKB-KW"/>
</dbReference>
<comment type="caution">
    <text evidence="12">The sequence shown here is derived from an EMBL/GenBank/DDBJ whole genome shotgun (WGS) entry which is preliminary data.</text>
</comment>